<comment type="caution">
    <text evidence="6">The sequence shown here is derived from an EMBL/GenBank/DDBJ whole genome shotgun (WGS) entry which is preliminary data.</text>
</comment>
<evidence type="ECO:0000313" key="7">
    <source>
        <dbReference type="Proteomes" id="UP000824540"/>
    </source>
</evidence>
<protein>
    <recommendedName>
        <fullName evidence="8">Cocaine- and amphetamine-regulated transcript protein</fullName>
    </recommendedName>
</protein>
<feature type="signal peptide" evidence="5">
    <location>
        <begin position="1"/>
        <end position="20"/>
    </location>
</feature>
<dbReference type="InterPro" id="IPR009106">
    <property type="entry name" value="CART"/>
</dbReference>
<evidence type="ECO:0000256" key="4">
    <source>
        <dbReference type="ARBA" id="ARBA00023157"/>
    </source>
</evidence>
<dbReference type="GO" id="GO:0008343">
    <property type="term" value="P:adult feeding behavior"/>
    <property type="evidence" value="ECO:0007669"/>
    <property type="project" value="InterPro"/>
</dbReference>
<evidence type="ECO:0000256" key="3">
    <source>
        <dbReference type="ARBA" id="ARBA00022525"/>
    </source>
</evidence>
<keyword evidence="5" id="KW-0732">Signal</keyword>
<dbReference type="AlphaFoldDB" id="A0A8T2N5K3"/>
<gene>
    <name evidence="6" type="ORF">JZ751_007225</name>
</gene>
<evidence type="ECO:0000256" key="5">
    <source>
        <dbReference type="SAM" id="SignalP"/>
    </source>
</evidence>
<dbReference type="PANTHER" id="PTHR16655">
    <property type="entry name" value="COCAINE AND AMPHETAMINE REGULATED TRANSCRIPT PROTEIN"/>
    <property type="match status" value="1"/>
</dbReference>
<dbReference type="GO" id="GO:0009267">
    <property type="term" value="P:cellular response to starvation"/>
    <property type="evidence" value="ECO:0007669"/>
    <property type="project" value="InterPro"/>
</dbReference>
<dbReference type="GO" id="GO:0005184">
    <property type="term" value="F:neuropeptide hormone activity"/>
    <property type="evidence" value="ECO:0007669"/>
    <property type="project" value="InterPro"/>
</dbReference>
<evidence type="ECO:0000256" key="2">
    <source>
        <dbReference type="ARBA" id="ARBA00005294"/>
    </source>
</evidence>
<keyword evidence="7" id="KW-1185">Reference proteome</keyword>
<dbReference type="Pfam" id="PF06373">
    <property type="entry name" value="CART"/>
    <property type="match status" value="1"/>
</dbReference>
<dbReference type="OrthoDB" id="8911843at2759"/>
<dbReference type="InterPro" id="IPR036722">
    <property type="entry name" value="CART_C_sf"/>
</dbReference>
<reference evidence="6" key="1">
    <citation type="thesis" date="2021" institute="BYU ScholarsArchive" country="Provo, UT, USA">
        <title>Applications of and Algorithms for Genome Assembly and Genomic Analyses with an Emphasis on Marine Teleosts.</title>
        <authorList>
            <person name="Pickett B.D."/>
        </authorList>
    </citation>
    <scope>NUCLEOTIDE SEQUENCE</scope>
    <source>
        <strain evidence="6">HI-2016</strain>
    </source>
</reference>
<name>A0A8T2N5K3_9TELE</name>
<dbReference type="Gene3D" id="4.10.40.30">
    <property type="entry name" value="CART, C-terminal domain"/>
    <property type="match status" value="1"/>
</dbReference>
<comment type="subcellular location">
    <subcellularLocation>
        <location evidence="1">Secreted</location>
    </subcellularLocation>
</comment>
<accession>A0A8T2N5K3</accession>
<sequence>MTKLTVFCLALFFFVYICSQSSHVQGRLAEDFPPETVDTEDQKKKLISVLHDVMEDLRRRRMAILERMFSRLPGVCKRLRRRMKTIMCNVGDFCTVKRGARHGQLCRCPRGSRCSHFLLKSH</sequence>
<dbReference type="SUPFAM" id="SSF64546">
    <property type="entry name" value="Satiety factor CART (cocaine and amphetamine regulated transcript)"/>
    <property type="match status" value="1"/>
</dbReference>
<organism evidence="6 7">
    <name type="scientific">Albula glossodonta</name>
    <name type="common">roundjaw bonefish</name>
    <dbReference type="NCBI Taxonomy" id="121402"/>
    <lineage>
        <taxon>Eukaryota</taxon>
        <taxon>Metazoa</taxon>
        <taxon>Chordata</taxon>
        <taxon>Craniata</taxon>
        <taxon>Vertebrata</taxon>
        <taxon>Euteleostomi</taxon>
        <taxon>Actinopterygii</taxon>
        <taxon>Neopterygii</taxon>
        <taxon>Teleostei</taxon>
        <taxon>Albuliformes</taxon>
        <taxon>Albulidae</taxon>
        <taxon>Albula</taxon>
    </lineage>
</organism>
<keyword evidence="3" id="KW-0964">Secreted</keyword>
<dbReference type="EMBL" id="JAFBMS010000141">
    <property type="protein sequence ID" value="KAG9334690.1"/>
    <property type="molecule type" value="Genomic_DNA"/>
</dbReference>
<keyword evidence="4" id="KW-1015">Disulfide bond</keyword>
<evidence type="ECO:0000256" key="1">
    <source>
        <dbReference type="ARBA" id="ARBA00004613"/>
    </source>
</evidence>
<feature type="chain" id="PRO_5035789232" description="Cocaine- and amphetamine-regulated transcript protein" evidence="5">
    <location>
        <begin position="21"/>
        <end position="122"/>
    </location>
</feature>
<dbReference type="Proteomes" id="UP000824540">
    <property type="component" value="Unassembled WGS sequence"/>
</dbReference>
<evidence type="ECO:0000313" key="6">
    <source>
        <dbReference type="EMBL" id="KAG9334690.1"/>
    </source>
</evidence>
<dbReference type="GO" id="GO:0007186">
    <property type="term" value="P:G protein-coupled receptor signaling pathway"/>
    <property type="evidence" value="ECO:0007669"/>
    <property type="project" value="InterPro"/>
</dbReference>
<proteinExistence type="inferred from homology"/>
<dbReference type="GO" id="GO:0032099">
    <property type="term" value="P:negative regulation of appetite"/>
    <property type="evidence" value="ECO:0007669"/>
    <property type="project" value="InterPro"/>
</dbReference>
<comment type="similarity">
    <text evidence="2">Belongs to the CART family.</text>
</comment>
<dbReference type="GO" id="GO:0043410">
    <property type="term" value="P:positive regulation of MAPK cascade"/>
    <property type="evidence" value="ECO:0007669"/>
    <property type="project" value="InterPro"/>
</dbReference>
<evidence type="ECO:0008006" key="8">
    <source>
        <dbReference type="Google" id="ProtNLM"/>
    </source>
</evidence>
<dbReference type="GO" id="GO:0005615">
    <property type="term" value="C:extracellular space"/>
    <property type="evidence" value="ECO:0007669"/>
    <property type="project" value="InterPro"/>
</dbReference>